<keyword evidence="4 9" id="KW-0812">Transmembrane</keyword>
<dbReference type="GO" id="GO:0006865">
    <property type="term" value="P:amino acid transport"/>
    <property type="evidence" value="ECO:0007669"/>
    <property type="project" value="UniProtKB-KW"/>
</dbReference>
<dbReference type="PANTHER" id="PTHR11795:SF445">
    <property type="entry name" value="AMINO ACID ABC TRANSPORTER PERMEASE PROTEIN"/>
    <property type="match status" value="1"/>
</dbReference>
<dbReference type="PANTHER" id="PTHR11795">
    <property type="entry name" value="BRANCHED-CHAIN AMINO ACID TRANSPORT SYSTEM PERMEASE PROTEIN LIVH"/>
    <property type="match status" value="1"/>
</dbReference>
<dbReference type="KEGG" id="cmic:caldi_21340"/>
<dbReference type="GO" id="GO:0022857">
    <property type="term" value="F:transmembrane transporter activity"/>
    <property type="evidence" value="ECO:0007669"/>
    <property type="project" value="InterPro"/>
</dbReference>
<evidence type="ECO:0000256" key="2">
    <source>
        <dbReference type="ARBA" id="ARBA00022448"/>
    </source>
</evidence>
<reference evidence="10" key="1">
    <citation type="submission" date="2022-03" db="EMBL/GenBank/DDBJ databases">
        <title>Complete genome sequence of Caldinitratiruptor microaerophilus.</title>
        <authorList>
            <person name="Mukaiyama R."/>
            <person name="Nishiyama T."/>
            <person name="Ueda K."/>
        </authorList>
    </citation>
    <scope>NUCLEOTIDE SEQUENCE</scope>
    <source>
        <strain evidence="10">JCM 16183</strain>
    </source>
</reference>
<feature type="transmembrane region" description="Helical" evidence="9">
    <location>
        <begin position="61"/>
        <end position="81"/>
    </location>
</feature>
<evidence type="ECO:0000256" key="3">
    <source>
        <dbReference type="ARBA" id="ARBA00022475"/>
    </source>
</evidence>
<organism evidence="10 11">
    <name type="scientific">Caldinitratiruptor microaerophilus</name>
    <dbReference type="NCBI Taxonomy" id="671077"/>
    <lineage>
        <taxon>Bacteria</taxon>
        <taxon>Bacillati</taxon>
        <taxon>Bacillota</taxon>
        <taxon>Clostridia</taxon>
        <taxon>Eubacteriales</taxon>
        <taxon>Symbiobacteriaceae</taxon>
        <taxon>Caldinitratiruptor</taxon>
    </lineage>
</organism>
<feature type="transmembrane region" description="Helical" evidence="9">
    <location>
        <begin position="266"/>
        <end position="284"/>
    </location>
</feature>
<evidence type="ECO:0000256" key="7">
    <source>
        <dbReference type="ARBA" id="ARBA00023136"/>
    </source>
</evidence>
<evidence type="ECO:0000256" key="9">
    <source>
        <dbReference type="SAM" id="Phobius"/>
    </source>
</evidence>
<dbReference type="InterPro" id="IPR001851">
    <property type="entry name" value="ABC_transp_permease"/>
</dbReference>
<evidence type="ECO:0000256" key="5">
    <source>
        <dbReference type="ARBA" id="ARBA00022970"/>
    </source>
</evidence>
<evidence type="ECO:0000256" key="8">
    <source>
        <dbReference type="ARBA" id="ARBA00037998"/>
    </source>
</evidence>
<dbReference type="RefSeq" id="WP_264841725.1">
    <property type="nucleotide sequence ID" value="NZ_AP025628.1"/>
</dbReference>
<feature type="transmembrane region" description="Helical" evidence="9">
    <location>
        <begin position="93"/>
        <end position="111"/>
    </location>
</feature>
<evidence type="ECO:0000256" key="1">
    <source>
        <dbReference type="ARBA" id="ARBA00004651"/>
    </source>
</evidence>
<dbReference type="CDD" id="cd06582">
    <property type="entry name" value="TM_PBP1_LivH_like"/>
    <property type="match status" value="1"/>
</dbReference>
<keyword evidence="6 9" id="KW-1133">Transmembrane helix</keyword>
<protein>
    <submittedName>
        <fullName evidence="10">Branched-chain amino acid ABC transporter permease</fullName>
    </submittedName>
</protein>
<comment type="subcellular location">
    <subcellularLocation>
        <location evidence="1">Cell membrane</location>
        <topology evidence="1">Multi-pass membrane protein</topology>
    </subcellularLocation>
</comment>
<comment type="similarity">
    <text evidence="8">Belongs to the binding-protein-dependent transport system permease family. LivHM subfamily.</text>
</comment>
<keyword evidence="7 9" id="KW-0472">Membrane</keyword>
<feature type="transmembrane region" description="Helical" evidence="9">
    <location>
        <begin position="6"/>
        <end position="28"/>
    </location>
</feature>
<gene>
    <name evidence="10" type="ORF">caldi_21340</name>
</gene>
<keyword evidence="3" id="KW-1003">Cell membrane</keyword>
<dbReference type="GO" id="GO:0005886">
    <property type="term" value="C:plasma membrane"/>
    <property type="evidence" value="ECO:0007669"/>
    <property type="project" value="UniProtKB-SubCell"/>
</dbReference>
<sequence length="292" mass="30860">MDGYLLQLLVTGLAMGSIYGLVALGFVLLVNSVNIVNFAQGEFAMLGAFLIYSVATGAGLPFWAALPAVLVLGAGIGLVFERLAYRPLRREDLVTHLVATLAASVLLRNLAQQIWGPVPYSFTEPFGDRVWKVGGVVILPQHVLILGVTALLVGLLYVFFFHTRTGKMLRAASQDRQAAQLLGIPVTRLGALTFTLAAALGALAGVLVAPVFFVNLDMGFVMGLKAFVASIIGGWGSVPGAIAGGLVVGVVEVLAATYLSSQYKDAFAFLILVLFLILLPRGIFGERIADKA</sequence>
<keyword evidence="5" id="KW-0029">Amino-acid transport</keyword>
<evidence type="ECO:0000313" key="10">
    <source>
        <dbReference type="EMBL" id="BDG61044.1"/>
    </source>
</evidence>
<dbReference type="EMBL" id="AP025628">
    <property type="protein sequence ID" value="BDG61044.1"/>
    <property type="molecule type" value="Genomic_DNA"/>
</dbReference>
<dbReference type="Proteomes" id="UP001163687">
    <property type="component" value="Chromosome"/>
</dbReference>
<dbReference type="AlphaFoldDB" id="A0AA35CM75"/>
<proteinExistence type="inferred from homology"/>
<evidence type="ECO:0000256" key="6">
    <source>
        <dbReference type="ARBA" id="ARBA00022989"/>
    </source>
</evidence>
<keyword evidence="2" id="KW-0813">Transport</keyword>
<keyword evidence="11" id="KW-1185">Reference proteome</keyword>
<dbReference type="InterPro" id="IPR052157">
    <property type="entry name" value="BCAA_transport_permease"/>
</dbReference>
<feature type="transmembrane region" description="Helical" evidence="9">
    <location>
        <begin position="131"/>
        <end position="160"/>
    </location>
</feature>
<evidence type="ECO:0000256" key="4">
    <source>
        <dbReference type="ARBA" id="ARBA00022692"/>
    </source>
</evidence>
<evidence type="ECO:0000313" key="11">
    <source>
        <dbReference type="Proteomes" id="UP001163687"/>
    </source>
</evidence>
<feature type="transmembrane region" description="Helical" evidence="9">
    <location>
        <begin position="35"/>
        <end position="55"/>
    </location>
</feature>
<dbReference type="Pfam" id="PF02653">
    <property type="entry name" value="BPD_transp_2"/>
    <property type="match status" value="1"/>
</dbReference>
<feature type="transmembrane region" description="Helical" evidence="9">
    <location>
        <begin position="226"/>
        <end position="254"/>
    </location>
</feature>
<name>A0AA35CM75_9FIRM</name>
<feature type="transmembrane region" description="Helical" evidence="9">
    <location>
        <begin position="189"/>
        <end position="214"/>
    </location>
</feature>
<accession>A0AA35CM75</accession>